<reference evidence="1 2" key="1">
    <citation type="submission" date="2021-06" db="EMBL/GenBank/DDBJ databases">
        <authorList>
            <person name="Kallberg Y."/>
            <person name="Tangrot J."/>
            <person name="Rosling A."/>
        </authorList>
    </citation>
    <scope>NUCLEOTIDE SEQUENCE [LARGE SCALE GENOMIC DNA]</scope>
    <source>
        <strain evidence="1 2">120-4 pot B 10/14</strain>
    </source>
</reference>
<name>A0ABN7VIR5_GIGMA</name>
<proteinExistence type="predicted"/>
<sequence>HGEAKAINYDLSEYGSLYYANNYDDGTMLICSSKLEDVYIDPIYPNGSKISVNYENGINFKNTSSWNLIGCWPSVINYILLLYYNRSDPIINTTLRGTNLNIKGEITTNDNGVANPISSGSLKSPLKGYRFYSQVTFFKVDGQYAIVYIVTDLTKSFEIFDNMDESSEQMLLYQYYGSTLTNVFLTDCQAGFNSLGLQSNICFLTYLTLDAMEYIKFIQFSSSGSIIQEGFLSTRSNTSFQNTIIESVFFGILPHGGAIEFNYTYYNSSLYDFNSMLTLQFRSSLNTTSDYNILFQTINADIVSSGIFNNNTIWVAYGNGTIIDTVDNSKLTTIDMVIKNVAILSSYPTLNMTITLSYNSRIIITLYAPIITSTGNISIYQINNSNNLLLPQVYSASSHCEVYNITTLSCPILSSTFNRINSDYMIIVEDNFVRALSLNEPFYGIKQGVWQVKTPKYSTQAILRLNSDSSSYFSNYNKTQFDDLLQQIKETIPLMNDRLQITHNIQPDPLDFSKLLIEFSISKANYPLNDPKVYDVS</sequence>
<comment type="caution">
    <text evidence="1">The sequence shown here is derived from an EMBL/GenBank/DDBJ whole genome shotgun (WGS) entry which is preliminary data.</text>
</comment>
<evidence type="ECO:0000313" key="2">
    <source>
        <dbReference type="Proteomes" id="UP000789901"/>
    </source>
</evidence>
<organism evidence="1 2">
    <name type="scientific">Gigaspora margarita</name>
    <dbReference type="NCBI Taxonomy" id="4874"/>
    <lineage>
        <taxon>Eukaryota</taxon>
        <taxon>Fungi</taxon>
        <taxon>Fungi incertae sedis</taxon>
        <taxon>Mucoromycota</taxon>
        <taxon>Glomeromycotina</taxon>
        <taxon>Glomeromycetes</taxon>
        <taxon>Diversisporales</taxon>
        <taxon>Gigasporaceae</taxon>
        <taxon>Gigaspora</taxon>
    </lineage>
</organism>
<accession>A0ABN7VIR5</accession>
<dbReference type="EMBL" id="CAJVQB010015915">
    <property type="protein sequence ID" value="CAG8777395.1"/>
    <property type="molecule type" value="Genomic_DNA"/>
</dbReference>
<keyword evidence="2" id="KW-1185">Reference proteome</keyword>
<gene>
    <name evidence="1" type="ORF">GMARGA_LOCUS19252</name>
</gene>
<protein>
    <submittedName>
        <fullName evidence="1">18843_t:CDS:1</fullName>
    </submittedName>
</protein>
<feature type="non-terminal residue" evidence="1">
    <location>
        <position position="1"/>
    </location>
</feature>
<evidence type="ECO:0000313" key="1">
    <source>
        <dbReference type="EMBL" id="CAG8777395.1"/>
    </source>
</evidence>
<dbReference type="Proteomes" id="UP000789901">
    <property type="component" value="Unassembled WGS sequence"/>
</dbReference>